<evidence type="ECO:0000256" key="1">
    <source>
        <dbReference type="SAM" id="MobiDB-lite"/>
    </source>
</evidence>
<organism evidence="2 3">
    <name type="scientific">Willisornis vidua</name>
    <name type="common">Xingu scale-backed antbird</name>
    <dbReference type="NCBI Taxonomy" id="1566151"/>
    <lineage>
        <taxon>Eukaryota</taxon>
        <taxon>Metazoa</taxon>
        <taxon>Chordata</taxon>
        <taxon>Craniata</taxon>
        <taxon>Vertebrata</taxon>
        <taxon>Euteleostomi</taxon>
        <taxon>Archelosauria</taxon>
        <taxon>Archosauria</taxon>
        <taxon>Dinosauria</taxon>
        <taxon>Saurischia</taxon>
        <taxon>Theropoda</taxon>
        <taxon>Coelurosauria</taxon>
        <taxon>Aves</taxon>
        <taxon>Neognathae</taxon>
        <taxon>Neoaves</taxon>
        <taxon>Telluraves</taxon>
        <taxon>Australaves</taxon>
        <taxon>Passeriformes</taxon>
        <taxon>Thamnophilidae</taxon>
        <taxon>Willisornis</taxon>
    </lineage>
</organism>
<gene>
    <name evidence="2" type="ORF">WISP_55153</name>
</gene>
<reference evidence="2" key="1">
    <citation type="submission" date="2019-10" db="EMBL/GenBank/DDBJ databases">
        <authorList>
            <person name="Soares A.E.R."/>
            <person name="Aleixo A."/>
            <person name="Schneider P."/>
            <person name="Miyaki C.Y."/>
            <person name="Schneider M.P."/>
            <person name="Mello C."/>
            <person name="Vasconcelos A.T.R."/>
        </authorList>
    </citation>
    <scope>NUCLEOTIDE SEQUENCE</scope>
    <source>
        <tissue evidence="2">Muscle</tissue>
    </source>
</reference>
<protein>
    <submittedName>
        <fullName evidence="2">Uncharacterized protein</fullName>
    </submittedName>
</protein>
<evidence type="ECO:0000313" key="2">
    <source>
        <dbReference type="EMBL" id="KAJ7419243.1"/>
    </source>
</evidence>
<name>A0ABQ9DCF3_9PASS</name>
<feature type="region of interest" description="Disordered" evidence="1">
    <location>
        <begin position="77"/>
        <end position="141"/>
    </location>
</feature>
<keyword evidence="3" id="KW-1185">Reference proteome</keyword>
<sequence length="255" mass="27823">MEMELGEPPEDIASLSCKGFVMRLVGFGIRSLEVTPTHGNYLPLWDVGEEQEGHQIIVLALEEPQILKCNVLSAGREKQQKANLPSRKILNPMGLKEPAASQAHEATTKENTKAPSGLTSSQRKRDGQSQEGRDDREREEITTWANTSIYFKEKQKTHISSSFAAGKEHKSPMKLSGHSTSSDGHELPSNLVTLAITDGNTSTEGGGGPFSRCCVALPSDFVPELQEVRPVYLEEFGREVGGEAVTYGLSDIKSL</sequence>
<feature type="compositionally biased region" description="Basic and acidic residues" evidence="1">
    <location>
        <begin position="123"/>
        <end position="141"/>
    </location>
</feature>
<feature type="region of interest" description="Disordered" evidence="1">
    <location>
        <begin position="163"/>
        <end position="186"/>
    </location>
</feature>
<dbReference type="Proteomes" id="UP001145742">
    <property type="component" value="Unassembled WGS sequence"/>
</dbReference>
<proteinExistence type="predicted"/>
<accession>A0ABQ9DCF3</accession>
<dbReference type="EMBL" id="WHWB01033540">
    <property type="protein sequence ID" value="KAJ7419243.1"/>
    <property type="molecule type" value="Genomic_DNA"/>
</dbReference>
<evidence type="ECO:0000313" key="3">
    <source>
        <dbReference type="Proteomes" id="UP001145742"/>
    </source>
</evidence>
<comment type="caution">
    <text evidence="2">The sequence shown here is derived from an EMBL/GenBank/DDBJ whole genome shotgun (WGS) entry which is preliminary data.</text>
</comment>